<feature type="region of interest" description="Disordered" evidence="1">
    <location>
        <begin position="494"/>
        <end position="523"/>
    </location>
</feature>
<protein>
    <recommendedName>
        <fullName evidence="4">F-box domain-containing protein</fullName>
    </recommendedName>
</protein>
<name>A0A165I8K0_EXIGL</name>
<dbReference type="Proteomes" id="UP000077266">
    <property type="component" value="Unassembled WGS sequence"/>
</dbReference>
<feature type="compositionally biased region" description="Basic residues" evidence="1">
    <location>
        <begin position="497"/>
        <end position="511"/>
    </location>
</feature>
<dbReference type="STRING" id="1314781.A0A165I8K0"/>
<evidence type="ECO:0008006" key="4">
    <source>
        <dbReference type="Google" id="ProtNLM"/>
    </source>
</evidence>
<keyword evidence="3" id="KW-1185">Reference proteome</keyword>
<dbReference type="EMBL" id="KV425996">
    <property type="protein sequence ID" value="KZV93052.1"/>
    <property type="molecule type" value="Genomic_DNA"/>
</dbReference>
<organism evidence="2 3">
    <name type="scientific">Exidia glandulosa HHB12029</name>
    <dbReference type="NCBI Taxonomy" id="1314781"/>
    <lineage>
        <taxon>Eukaryota</taxon>
        <taxon>Fungi</taxon>
        <taxon>Dikarya</taxon>
        <taxon>Basidiomycota</taxon>
        <taxon>Agaricomycotina</taxon>
        <taxon>Agaricomycetes</taxon>
        <taxon>Auriculariales</taxon>
        <taxon>Exidiaceae</taxon>
        <taxon>Exidia</taxon>
    </lineage>
</organism>
<dbReference type="OrthoDB" id="2745518at2759"/>
<reference evidence="2 3" key="1">
    <citation type="journal article" date="2016" name="Mol. Biol. Evol.">
        <title>Comparative Genomics of Early-Diverging Mushroom-Forming Fungi Provides Insights into the Origins of Lignocellulose Decay Capabilities.</title>
        <authorList>
            <person name="Nagy L.G."/>
            <person name="Riley R."/>
            <person name="Tritt A."/>
            <person name="Adam C."/>
            <person name="Daum C."/>
            <person name="Floudas D."/>
            <person name="Sun H."/>
            <person name="Yadav J.S."/>
            <person name="Pangilinan J."/>
            <person name="Larsson K.H."/>
            <person name="Matsuura K."/>
            <person name="Barry K."/>
            <person name="Labutti K."/>
            <person name="Kuo R."/>
            <person name="Ohm R.A."/>
            <person name="Bhattacharya S.S."/>
            <person name="Shirouzu T."/>
            <person name="Yoshinaga Y."/>
            <person name="Martin F.M."/>
            <person name="Grigoriev I.V."/>
            <person name="Hibbett D.S."/>
        </authorList>
    </citation>
    <scope>NUCLEOTIDE SEQUENCE [LARGE SCALE GENOMIC DNA]</scope>
    <source>
        <strain evidence="2 3">HHB12029</strain>
    </source>
</reference>
<evidence type="ECO:0000313" key="2">
    <source>
        <dbReference type="EMBL" id="KZV93052.1"/>
    </source>
</evidence>
<evidence type="ECO:0000256" key="1">
    <source>
        <dbReference type="SAM" id="MobiDB-lite"/>
    </source>
</evidence>
<evidence type="ECO:0000313" key="3">
    <source>
        <dbReference type="Proteomes" id="UP000077266"/>
    </source>
</evidence>
<accession>A0A165I8K0</accession>
<proteinExistence type="predicted"/>
<dbReference type="AlphaFoldDB" id="A0A165I8K0"/>
<dbReference type="InParanoid" id="A0A165I8K0"/>
<gene>
    <name evidence="2" type="ORF">EXIGLDRAFT_692017</name>
</gene>
<sequence length="523" mass="59787">MDPRLSLPCDVLIVVLQFVDDNKTFMAAVLSNRAWHRSFMDNPTIIPRCVLGNALGGDEVIFPALRTLRITGSMRHYSPHVSAHVVNFVEDIKAFREDRLHPPTRDEFQLCFGRARLCKELEVLYSRARKDRLTGESSRLSPEESARFNAALHRLWCLSSFTDPKSVVYMHCLAASTRVPLFFDEYTAQQVYDVICVLEWMEESVLESLMPDVSPPIDGCRLQCVFGGPGNLLKAYQNPNELYQHLPIIDLRFVPSDSWMQDLLPVFQKHKLLSPMETQLRIPPEIRPIIAPPDDPGLECWACKARPGVRLWNSDNWAYMPRKLRLETLLNWLDGLKDNHYERRLFLQRLGVADPTPKQTQDLERNRKYKKITVALSPDPTLTVERIMSELCDLSHIVGKDEAKHLKNGKFGGITSKTLLCERCLCEMVASRLWLWWRQVKVAALPAEGAKPDCSLGFECELQKNVPDHAYKYNHACLKRLHSAGMRAEYEKLLKQDRKRGKKGRKKRGKHTSASASGEAGGE</sequence>